<keyword evidence="4" id="KW-0378">Hydrolase</keyword>
<dbReference type="InterPro" id="IPR000671">
    <property type="entry name" value="Peptidase_A31"/>
</dbReference>
<dbReference type="PANTHER" id="PTHR30302:SF1">
    <property type="entry name" value="HYDROGENASE 2 MATURATION PROTEASE"/>
    <property type="match status" value="1"/>
</dbReference>
<evidence type="ECO:0000256" key="3">
    <source>
        <dbReference type="ARBA" id="ARBA00022750"/>
    </source>
</evidence>
<accession>A0AA48GQD6</accession>
<name>A0AA48GQD6_9BACT</name>
<evidence type="ECO:0000256" key="2">
    <source>
        <dbReference type="ARBA" id="ARBA00022670"/>
    </source>
</evidence>
<dbReference type="Proteomes" id="UP001228113">
    <property type="component" value="Chromosome"/>
</dbReference>
<dbReference type="RefSeq" id="WP_243345635.1">
    <property type="nucleotide sequence ID" value="NZ_AP027081.1"/>
</dbReference>
<dbReference type="NCBIfam" id="TIGR00072">
    <property type="entry name" value="hydrog_prot"/>
    <property type="match status" value="1"/>
</dbReference>
<dbReference type="PANTHER" id="PTHR30302">
    <property type="entry name" value="HYDROGENASE 1 MATURATION PROTEASE"/>
    <property type="match status" value="1"/>
</dbReference>
<evidence type="ECO:0000256" key="1">
    <source>
        <dbReference type="ARBA" id="ARBA00006814"/>
    </source>
</evidence>
<organism evidence="5 6">
    <name type="scientific">Mesoterricola sediminis</name>
    <dbReference type="NCBI Taxonomy" id="2927980"/>
    <lineage>
        <taxon>Bacteria</taxon>
        <taxon>Pseudomonadati</taxon>
        <taxon>Acidobacteriota</taxon>
        <taxon>Holophagae</taxon>
        <taxon>Holophagales</taxon>
        <taxon>Holophagaceae</taxon>
        <taxon>Mesoterricola</taxon>
    </lineage>
</organism>
<keyword evidence="3" id="KW-0064">Aspartyl protease</keyword>
<dbReference type="CDD" id="cd00518">
    <property type="entry name" value="H2MP"/>
    <property type="match status" value="1"/>
</dbReference>
<evidence type="ECO:0000313" key="6">
    <source>
        <dbReference type="Proteomes" id="UP001228113"/>
    </source>
</evidence>
<gene>
    <name evidence="5" type="ORF">METESE_06150</name>
</gene>
<dbReference type="GO" id="GO:0004190">
    <property type="term" value="F:aspartic-type endopeptidase activity"/>
    <property type="evidence" value="ECO:0007669"/>
    <property type="project" value="UniProtKB-KW"/>
</dbReference>
<dbReference type="InterPro" id="IPR023430">
    <property type="entry name" value="Pept_HybD-like_dom_sf"/>
</dbReference>
<dbReference type="GO" id="GO:0008047">
    <property type="term" value="F:enzyme activator activity"/>
    <property type="evidence" value="ECO:0007669"/>
    <property type="project" value="InterPro"/>
</dbReference>
<keyword evidence="2" id="KW-0645">Protease</keyword>
<dbReference type="GO" id="GO:0016485">
    <property type="term" value="P:protein processing"/>
    <property type="evidence" value="ECO:0007669"/>
    <property type="project" value="TreeGrafter"/>
</dbReference>
<evidence type="ECO:0000313" key="5">
    <source>
        <dbReference type="EMBL" id="BDU75657.1"/>
    </source>
</evidence>
<sequence length="180" mass="19384">MIERTLIVGMGNPYLRDDGVGIRLATDLMARLDLPEGIRRGPAGILPGLHIEPECSLGGLTLVELIDGFDRLVVLDSIDTRDGVPGDWHHFTAASLRETLNLSSVHDANFATALELGRRMGMRLPDDAEILVYAVEVEDTLTFDTALSPSLEARYAEFAGEIFADLAAALPATLEQAAGL</sequence>
<proteinExistence type="inferred from homology"/>
<reference evidence="5" key="1">
    <citation type="journal article" date="2023" name="Int. J. Syst. Evol. Microbiol.">
        <title>Mesoterricola silvestris gen. nov., sp. nov., Mesoterricola sediminis sp. nov., Geothrix oryzae sp. nov., Geothrix edaphica sp. nov., Geothrix rubra sp. nov., and Geothrix limicola sp. nov., six novel members of Acidobacteriota isolated from soils.</title>
        <authorList>
            <person name="Itoh H."/>
            <person name="Sugisawa Y."/>
            <person name="Mise K."/>
            <person name="Xu Z."/>
            <person name="Kuniyasu M."/>
            <person name="Ushijima N."/>
            <person name="Kawano K."/>
            <person name="Kobayashi E."/>
            <person name="Shiratori Y."/>
            <person name="Masuda Y."/>
            <person name="Senoo K."/>
        </authorList>
    </citation>
    <scope>NUCLEOTIDE SEQUENCE</scope>
    <source>
        <strain evidence="5">W786</strain>
    </source>
</reference>
<dbReference type="AlphaFoldDB" id="A0AA48GQD6"/>
<dbReference type="KEGG" id="msea:METESE_06150"/>
<comment type="similarity">
    <text evidence="1">Belongs to the peptidase A31 family.</text>
</comment>
<evidence type="ECO:0000256" key="4">
    <source>
        <dbReference type="ARBA" id="ARBA00022801"/>
    </source>
</evidence>
<dbReference type="EMBL" id="AP027081">
    <property type="protein sequence ID" value="BDU75657.1"/>
    <property type="molecule type" value="Genomic_DNA"/>
</dbReference>
<protein>
    <submittedName>
        <fullName evidence="5">HybD peptidase</fullName>
    </submittedName>
</protein>
<dbReference type="Gene3D" id="3.40.50.1450">
    <property type="entry name" value="HybD-like"/>
    <property type="match status" value="1"/>
</dbReference>
<keyword evidence="6" id="KW-1185">Reference proteome</keyword>
<dbReference type="SUPFAM" id="SSF53163">
    <property type="entry name" value="HybD-like"/>
    <property type="match status" value="1"/>
</dbReference>